<dbReference type="RefSeq" id="WP_054603624.1">
    <property type="nucleotide sequence ID" value="NZ_JAWLVK010000007.1"/>
</dbReference>
<reference evidence="2" key="2">
    <citation type="submission" date="2023-10" db="EMBL/GenBank/DDBJ databases">
        <title>Mycolicibacterium fortuitum clinical isolates causing pulmonary infections in humans.</title>
        <authorList>
            <person name="Mejia-Ponce P.M."/>
            <person name="Zenteno-Cuevas R."/>
            <person name="Licona-Cassani C."/>
        </authorList>
    </citation>
    <scope>NUCLEOTIDE SEQUENCE</scope>
    <source>
        <strain evidence="2">M8</strain>
    </source>
</reference>
<dbReference type="STRING" id="1766.XA26_56220"/>
<dbReference type="Proteomes" id="UP000057134">
    <property type="component" value="Chromosome"/>
</dbReference>
<dbReference type="EMBL" id="CP011269">
    <property type="protein sequence ID" value="ALI29412.1"/>
    <property type="molecule type" value="Genomic_DNA"/>
</dbReference>
<evidence type="ECO:0000313" key="1">
    <source>
        <dbReference type="EMBL" id="ALI29412.1"/>
    </source>
</evidence>
<dbReference type="AlphaFoldDB" id="A0A0N9XZ13"/>
<keyword evidence="3" id="KW-1185">Reference proteome</keyword>
<evidence type="ECO:0000313" key="3">
    <source>
        <dbReference type="Proteomes" id="UP000057134"/>
    </source>
</evidence>
<sequence>MATHRVRWKIALITLTVLAAIIIVTRSADDDRSRHGFVQPPTSALPPLTTTPRLPAMPQPFAENSPFRTPIPADAEADPNSAAMISSVGWDDSAYVSTIEYGIPIYTANAGTPRYSVPCLITTWGHCPFNGHRVPIPDDALPQYGSDGSMVVVDPQNRKIYEFWRAMREKHRWTTQFAAVNDLDGSGWGGASTGSGASRLAGVVRVAEIAQGSIPHALAMESNNVCAKIFRPPALKTDGRSTRSDCIPEGARLQLDPSVDIDSLGLAPAERFMAEALQRYGAYITDVSASPLSISFERDNTAPSGTVGKTYSDAGVRWDYDGMTDIPWKKLRVLK</sequence>
<name>A0A0N9XZ13_MYCFO</name>
<organism evidence="1 3">
    <name type="scientific">Mycolicibacterium fortuitum</name>
    <name type="common">Mycobacterium fortuitum</name>
    <dbReference type="NCBI Taxonomy" id="1766"/>
    <lineage>
        <taxon>Bacteria</taxon>
        <taxon>Bacillati</taxon>
        <taxon>Actinomycetota</taxon>
        <taxon>Actinomycetes</taxon>
        <taxon>Mycobacteriales</taxon>
        <taxon>Mycobacteriaceae</taxon>
        <taxon>Mycolicibacterium</taxon>
    </lineage>
</organism>
<proteinExistence type="predicted"/>
<dbReference type="EMBL" id="JAWLVV010000011">
    <property type="protein sequence ID" value="MDV7291360.1"/>
    <property type="molecule type" value="Genomic_DNA"/>
</dbReference>
<dbReference type="PATRIC" id="fig|1766.6.peg.5593"/>
<reference evidence="1 3" key="1">
    <citation type="journal article" date="2015" name="MBio">
        <title>Enzymatic Degradation of Phenazines Can Generate Energy and Protect Sensitive Organisms from Toxicity.</title>
        <authorList>
            <person name="Costa K.C."/>
            <person name="Bergkessel M."/>
            <person name="Saunders S."/>
            <person name="Korlach J."/>
            <person name="Newman D.K."/>
        </authorList>
    </citation>
    <scope>NUCLEOTIDE SEQUENCE [LARGE SCALE GENOMIC DNA]</scope>
    <source>
        <strain evidence="1 3">CT6</strain>
    </source>
</reference>
<evidence type="ECO:0000313" key="2">
    <source>
        <dbReference type="EMBL" id="MDV7291360.1"/>
    </source>
</evidence>
<gene>
    <name evidence="2" type="ORF">R4485_14435</name>
    <name evidence="1" type="ORF">XA26_56220</name>
</gene>
<dbReference type="Proteomes" id="UP001186041">
    <property type="component" value="Unassembled WGS sequence"/>
</dbReference>
<protein>
    <submittedName>
        <fullName evidence="1">Uncharacterized protein</fullName>
    </submittedName>
</protein>
<accession>A0A0N9XZ13</accession>
<dbReference type="KEGG" id="mft:XA26_56220"/>